<dbReference type="OrthoDB" id="5522031at2"/>
<dbReference type="Proteomes" id="UP000318538">
    <property type="component" value="Chromosome"/>
</dbReference>
<proteinExistence type="predicted"/>
<gene>
    <name evidence="3" type="ORF">K227x_36260</name>
</gene>
<dbReference type="PANTHER" id="PTHR45856:SF24">
    <property type="entry name" value="FUNGAL LIPASE-LIKE DOMAIN-CONTAINING PROTEIN"/>
    <property type="match status" value="1"/>
</dbReference>
<feature type="signal peptide" evidence="1">
    <location>
        <begin position="1"/>
        <end position="20"/>
    </location>
</feature>
<dbReference type="Gene3D" id="3.40.50.1820">
    <property type="entry name" value="alpha/beta hydrolase"/>
    <property type="match status" value="1"/>
</dbReference>
<dbReference type="EMBL" id="CP036525">
    <property type="protein sequence ID" value="QDT05227.1"/>
    <property type="molecule type" value="Genomic_DNA"/>
</dbReference>
<dbReference type="PANTHER" id="PTHR45856">
    <property type="entry name" value="ALPHA/BETA-HYDROLASES SUPERFAMILY PROTEIN"/>
    <property type="match status" value="1"/>
</dbReference>
<reference evidence="3 4" key="1">
    <citation type="submission" date="2019-02" db="EMBL/GenBank/DDBJ databases">
        <title>Deep-cultivation of Planctomycetes and their phenomic and genomic characterization uncovers novel biology.</title>
        <authorList>
            <person name="Wiegand S."/>
            <person name="Jogler M."/>
            <person name="Boedeker C."/>
            <person name="Pinto D."/>
            <person name="Vollmers J."/>
            <person name="Rivas-Marin E."/>
            <person name="Kohn T."/>
            <person name="Peeters S.H."/>
            <person name="Heuer A."/>
            <person name="Rast P."/>
            <person name="Oberbeckmann S."/>
            <person name="Bunk B."/>
            <person name="Jeske O."/>
            <person name="Meyerdierks A."/>
            <person name="Storesund J.E."/>
            <person name="Kallscheuer N."/>
            <person name="Luecker S."/>
            <person name="Lage O.M."/>
            <person name="Pohl T."/>
            <person name="Merkel B.J."/>
            <person name="Hornburger P."/>
            <person name="Mueller R.-W."/>
            <person name="Bruemmer F."/>
            <person name="Labrenz M."/>
            <person name="Spormann A.M."/>
            <person name="Op den Camp H."/>
            <person name="Overmann J."/>
            <person name="Amann R."/>
            <person name="Jetten M.S.M."/>
            <person name="Mascher T."/>
            <person name="Medema M.H."/>
            <person name="Devos D.P."/>
            <person name="Kaster A.-K."/>
            <person name="Ovreas L."/>
            <person name="Rohde M."/>
            <person name="Galperin M.Y."/>
            <person name="Jogler C."/>
        </authorList>
    </citation>
    <scope>NUCLEOTIDE SEQUENCE [LARGE SCALE GENOMIC DNA]</scope>
    <source>
        <strain evidence="3 4">K22_7</strain>
    </source>
</reference>
<feature type="domain" description="Fungal lipase-type" evidence="2">
    <location>
        <begin position="118"/>
        <end position="245"/>
    </location>
</feature>
<organism evidence="3 4">
    <name type="scientific">Rubripirellula lacrimiformis</name>
    <dbReference type="NCBI Taxonomy" id="1930273"/>
    <lineage>
        <taxon>Bacteria</taxon>
        <taxon>Pseudomonadati</taxon>
        <taxon>Planctomycetota</taxon>
        <taxon>Planctomycetia</taxon>
        <taxon>Pirellulales</taxon>
        <taxon>Pirellulaceae</taxon>
        <taxon>Rubripirellula</taxon>
    </lineage>
</organism>
<dbReference type="KEGG" id="rlc:K227x_36260"/>
<evidence type="ECO:0000313" key="3">
    <source>
        <dbReference type="EMBL" id="QDT05227.1"/>
    </source>
</evidence>
<dbReference type="InterPro" id="IPR051218">
    <property type="entry name" value="Sec_MonoDiacylglyc_Lipase"/>
</dbReference>
<dbReference type="InterPro" id="IPR002921">
    <property type="entry name" value="Fungal_lipase-type"/>
</dbReference>
<accession>A0A517NDM2</accession>
<dbReference type="CDD" id="cd00519">
    <property type="entry name" value="Lipase_3"/>
    <property type="match status" value="1"/>
</dbReference>
<feature type="chain" id="PRO_5022036074" evidence="1">
    <location>
        <begin position="21"/>
        <end position="377"/>
    </location>
</feature>
<evidence type="ECO:0000313" key="4">
    <source>
        <dbReference type="Proteomes" id="UP000318538"/>
    </source>
</evidence>
<dbReference type="SUPFAM" id="SSF53474">
    <property type="entry name" value="alpha/beta-Hydrolases"/>
    <property type="match status" value="1"/>
</dbReference>
<evidence type="ECO:0000256" key="1">
    <source>
        <dbReference type="SAM" id="SignalP"/>
    </source>
</evidence>
<dbReference type="InterPro" id="IPR029058">
    <property type="entry name" value="AB_hydrolase_fold"/>
</dbReference>
<protein>
    <submittedName>
        <fullName evidence="3">Lipase (Class 3)</fullName>
    </submittedName>
</protein>
<evidence type="ECO:0000259" key="2">
    <source>
        <dbReference type="Pfam" id="PF01764"/>
    </source>
</evidence>
<keyword evidence="1" id="KW-0732">Signal</keyword>
<sequence length="377" mass="41491" precursor="true">MKSFVVSVAILMSLASPALSQFVPPPDGVVSKSMQAASAFPLPEHAAERMTRPFQSTDRDPDWKVVRLMAELSFLAYEDSIPAVQNRLRLFDLVLGEFVTIDNHHFITAWDAKRDVLIVAFRGTDIAQLADVWTDLDYAKIKTDTGEVHKGFYKASEAMMRSVVAAIEHRGRPQHVWLTGHSLGGAIATLTMRQLESRGHRVGGLVTFGQPRVGDRAFTEEMNRKLGSRILRVINEDDVVVSLPPRIPLVLPAYYSGGNAIQFLDGKLKQSGGVRLMAKPPIDGVIGDGTTPQVDLDLLAPQTPSGKVPPDPEPLTAEQFEELKQILNDRDGSVADEQTYGGPLGGPMDRLDLKRRAGNHPMHLYIQNIERFAAEGK</sequence>
<dbReference type="GO" id="GO:0006629">
    <property type="term" value="P:lipid metabolic process"/>
    <property type="evidence" value="ECO:0007669"/>
    <property type="project" value="InterPro"/>
</dbReference>
<name>A0A517NDM2_9BACT</name>
<dbReference type="Pfam" id="PF01764">
    <property type="entry name" value="Lipase_3"/>
    <property type="match status" value="1"/>
</dbReference>
<keyword evidence="4" id="KW-1185">Reference proteome</keyword>
<dbReference type="AlphaFoldDB" id="A0A517NDM2"/>